<dbReference type="PROSITE" id="PS00072">
    <property type="entry name" value="ACYL_COA_DH_1"/>
    <property type="match status" value="1"/>
</dbReference>
<dbReference type="GO" id="GO:0003995">
    <property type="term" value="F:acyl-CoA dehydrogenase activity"/>
    <property type="evidence" value="ECO:0007669"/>
    <property type="project" value="InterPro"/>
</dbReference>
<organism evidence="9 10">
    <name type="scientific">Clostridium cavendishii DSM 21758</name>
    <dbReference type="NCBI Taxonomy" id="1121302"/>
    <lineage>
        <taxon>Bacteria</taxon>
        <taxon>Bacillati</taxon>
        <taxon>Bacillota</taxon>
        <taxon>Clostridia</taxon>
        <taxon>Eubacteriales</taxon>
        <taxon>Clostridiaceae</taxon>
        <taxon>Clostridium</taxon>
    </lineage>
</organism>
<dbReference type="InterPro" id="IPR006091">
    <property type="entry name" value="Acyl-CoA_Oxase/DH_mid-dom"/>
</dbReference>
<dbReference type="STRING" id="1121302.SAMN02745163_02757"/>
<evidence type="ECO:0000259" key="8">
    <source>
        <dbReference type="Pfam" id="PF02771"/>
    </source>
</evidence>
<dbReference type="Gene3D" id="1.10.540.10">
    <property type="entry name" value="Acyl-CoA dehydrogenase/oxidase, N-terminal domain"/>
    <property type="match status" value="1"/>
</dbReference>
<keyword evidence="4 5" id="KW-0274">FAD</keyword>
<sequence length="379" mass="42550">MYNLLNTEYQAYYDEFSIFVQENILPYTNEWEKNQSIPKDIITLCSEKKYLGCCMPEIYGGNNWDIMTYGIFTKIVAEASTSLAGLFNVHTMVLQTIYKWGTEEQKEKWLNKMCAGEILGALALTEPEAGSDVQGITTSFRRENNGYVINGTKRWITFGASADVILVFGKTDDNGQSIACLVPRDTEGLKVTQIDDMLGFRASNLAVLEFQNCYVPSENLVAKENMALQCVAPYALNYGRVSVTFTALGILEGCLKESCKYASNRVTFKQRLIKQSVIEEMITQMGTDYEAASRLCLSICNNDNIATLIQEVMIIKYFVSKVACKHSANAVQILGASGCIGTSPVSRYYRDSKILEIIEGSNQIHEMILTNYFTKKYKK</sequence>
<evidence type="ECO:0000313" key="10">
    <source>
        <dbReference type="Proteomes" id="UP000184310"/>
    </source>
</evidence>
<dbReference type="InterPro" id="IPR006089">
    <property type="entry name" value="Acyl-CoA_DH_CS"/>
</dbReference>
<keyword evidence="3 5" id="KW-0285">Flavoprotein</keyword>
<gene>
    <name evidence="9" type="ORF">SAMN02745163_02757</name>
</gene>
<dbReference type="EMBL" id="FQZB01000011">
    <property type="protein sequence ID" value="SHJ86766.1"/>
    <property type="molecule type" value="Genomic_DNA"/>
</dbReference>
<dbReference type="Pfam" id="PF00441">
    <property type="entry name" value="Acyl-CoA_dh_1"/>
    <property type="match status" value="1"/>
</dbReference>
<evidence type="ECO:0000259" key="7">
    <source>
        <dbReference type="Pfam" id="PF02770"/>
    </source>
</evidence>
<keyword evidence="10" id="KW-1185">Reference proteome</keyword>
<dbReference type="RefSeq" id="WP_072988721.1">
    <property type="nucleotide sequence ID" value="NZ_FQZB01000011.1"/>
</dbReference>
<comment type="cofactor">
    <cofactor evidence="1 5">
        <name>FAD</name>
        <dbReference type="ChEBI" id="CHEBI:57692"/>
    </cofactor>
</comment>
<name>A0A1M6MTN2_9CLOT</name>
<feature type="domain" description="Acyl-CoA oxidase/dehydrogenase middle" evidence="7">
    <location>
        <begin position="121"/>
        <end position="213"/>
    </location>
</feature>
<evidence type="ECO:0000256" key="3">
    <source>
        <dbReference type="ARBA" id="ARBA00022630"/>
    </source>
</evidence>
<dbReference type="OrthoDB" id="9802447at2"/>
<evidence type="ECO:0000313" key="9">
    <source>
        <dbReference type="EMBL" id="SHJ86766.1"/>
    </source>
</evidence>
<proteinExistence type="inferred from homology"/>
<dbReference type="InterPro" id="IPR009100">
    <property type="entry name" value="AcylCoA_DH/oxidase_NM_dom_sf"/>
</dbReference>
<evidence type="ECO:0000259" key="6">
    <source>
        <dbReference type="Pfam" id="PF00441"/>
    </source>
</evidence>
<comment type="similarity">
    <text evidence="2 5">Belongs to the acyl-CoA dehydrogenase family.</text>
</comment>
<evidence type="ECO:0000256" key="1">
    <source>
        <dbReference type="ARBA" id="ARBA00001974"/>
    </source>
</evidence>
<keyword evidence="5" id="KW-0560">Oxidoreductase</keyword>
<dbReference type="InterPro" id="IPR013786">
    <property type="entry name" value="AcylCoA_DH/ox_N"/>
</dbReference>
<feature type="domain" description="Acyl-CoA dehydrogenase/oxidase C-terminal" evidence="6">
    <location>
        <begin position="232"/>
        <end position="369"/>
    </location>
</feature>
<dbReference type="Gene3D" id="1.20.140.10">
    <property type="entry name" value="Butyryl-CoA Dehydrogenase, subunit A, domain 3"/>
    <property type="match status" value="1"/>
</dbReference>
<dbReference type="GO" id="GO:0050660">
    <property type="term" value="F:flavin adenine dinucleotide binding"/>
    <property type="evidence" value="ECO:0007669"/>
    <property type="project" value="InterPro"/>
</dbReference>
<dbReference type="Pfam" id="PF02770">
    <property type="entry name" value="Acyl-CoA_dh_M"/>
    <property type="match status" value="1"/>
</dbReference>
<dbReference type="InterPro" id="IPR009075">
    <property type="entry name" value="AcylCo_DH/oxidase_C"/>
</dbReference>
<dbReference type="SUPFAM" id="SSF56645">
    <property type="entry name" value="Acyl-CoA dehydrogenase NM domain-like"/>
    <property type="match status" value="1"/>
</dbReference>
<protein>
    <submittedName>
        <fullName evidence="9">Acyl-CoA dehydrogenase</fullName>
    </submittedName>
</protein>
<dbReference type="Gene3D" id="2.40.110.10">
    <property type="entry name" value="Butyryl-CoA Dehydrogenase, subunit A, domain 2"/>
    <property type="match status" value="1"/>
</dbReference>
<evidence type="ECO:0000256" key="2">
    <source>
        <dbReference type="ARBA" id="ARBA00009347"/>
    </source>
</evidence>
<accession>A0A1M6MTN2</accession>
<dbReference type="PANTHER" id="PTHR43884:SF12">
    <property type="entry name" value="ISOVALERYL-COA DEHYDROGENASE, MITOCHONDRIAL-RELATED"/>
    <property type="match status" value="1"/>
</dbReference>
<dbReference type="SUPFAM" id="SSF47203">
    <property type="entry name" value="Acyl-CoA dehydrogenase C-terminal domain-like"/>
    <property type="match status" value="1"/>
</dbReference>
<feature type="domain" description="Acyl-CoA dehydrogenase/oxidase N-terminal" evidence="8">
    <location>
        <begin position="8"/>
        <end position="117"/>
    </location>
</feature>
<evidence type="ECO:0000256" key="5">
    <source>
        <dbReference type="RuleBase" id="RU362125"/>
    </source>
</evidence>
<evidence type="ECO:0000256" key="4">
    <source>
        <dbReference type="ARBA" id="ARBA00022827"/>
    </source>
</evidence>
<dbReference type="InterPro" id="IPR036250">
    <property type="entry name" value="AcylCo_DH-like_C"/>
</dbReference>
<dbReference type="Pfam" id="PF02771">
    <property type="entry name" value="Acyl-CoA_dh_N"/>
    <property type="match status" value="1"/>
</dbReference>
<dbReference type="AlphaFoldDB" id="A0A1M6MTN2"/>
<dbReference type="PANTHER" id="PTHR43884">
    <property type="entry name" value="ACYL-COA DEHYDROGENASE"/>
    <property type="match status" value="1"/>
</dbReference>
<dbReference type="InterPro" id="IPR046373">
    <property type="entry name" value="Acyl-CoA_Oxase/DH_mid-dom_sf"/>
</dbReference>
<dbReference type="Proteomes" id="UP000184310">
    <property type="component" value="Unassembled WGS sequence"/>
</dbReference>
<dbReference type="InterPro" id="IPR037069">
    <property type="entry name" value="AcylCoA_DH/ox_N_sf"/>
</dbReference>
<reference evidence="9 10" key="1">
    <citation type="submission" date="2016-11" db="EMBL/GenBank/DDBJ databases">
        <authorList>
            <person name="Jaros S."/>
            <person name="Januszkiewicz K."/>
            <person name="Wedrychowicz H."/>
        </authorList>
    </citation>
    <scope>NUCLEOTIDE SEQUENCE [LARGE SCALE GENOMIC DNA]</scope>
    <source>
        <strain evidence="9 10">DSM 21758</strain>
    </source>
</reference>